<accession>A0AAV3UIF0</accession>
<proteinExistence type="predicted"/>
<comment type="caution">
    <text evidence="1">The sequence shown here is derived from an EMBL/GenBank/DDBJ whole genome shotgun (WGS) entry which is preliminary data.</text>
</comment>
<organism evidence="1 2">
    <name type="scientific">Haladaptatus pallidirubidus</name>
    <dbReference type="NCBI Taxonomy" id="1008152"/>
    <lineage>
        <taxon>Archaea</taxon>
        <taxon>Methanobacteriati</taxon>
        <taxon>Methanobacteriota</taxon>
        <taxon>Stenosarchaea group</taxon>
        <taxon>Halobacteria</taxon>
        <taxon>Halobacteriales</taxon>
        <taxon>Haladaptataceae</taxon>
        <taxon>Haladaptatus</taxon>
    </lineage>
</organism>
<keyword evidence="2" id="KW-1185">Reference proteome</keyword>
<name>A0AAV3UIF0_9EURY</name>
<evidence type="ECO:0000313" key="2">
    <source>
        <dbReference type="Proteomes" id="UP001501729"/>
    </source>
</evidence>
<sequence length="80" mass="9169">MNPFWWLKDGARATLKEHSSNFEQKPTLARNPDEFVAYLDSQDIAMAATINYVAPGMGYTHAVNEWAADYRDLHLDRILV</sequence>
<protein>
    <submittedName>
        <fullName evidence="1">Uncharacterized protein</fullName>
    </submittedName>
</protein>
<gene>
    <name evidence="1" type="ORF">GCM10025751_27370</name>
</gene>
<reference evidence="1 2" key="1">
    <citation type="journal article" date="2019" name="Int. J. Syst. Evol. Microbiol.">
        <title>The Global Catalogue of Microorganisms (GCM) 10K type strain sequencing project: providing services to taxonomists for standard genome sequencing and annotation.</title>
        <authorList>
            <consortium name="The Broad Institute Genomics Platform"/>
            <consortium name="The Broad Institute Genome Sequencing Center for Infectious Disease"/>
            <person name="Wu L."/>
            <person name="Ma J."/>
        </authorList>
    </citation>
    <scope>NUCLEOTIDE SEQUENCE [LARGE SCALE GENOMIC DNA]</scope>
    <source>
        <strain evidence="1 2">JCM 17504</strain>
    </source>
</reference>
<dbReference type="AlphaFoldDB" id="A0AAV3UIF0"/>
<dbReference type="Proteomes" id="UP001501729">
    <property type="component" value="Unassembled WGS sequence"/>
</dbReference>
<dbReference type="EMBL" id="BAABKX010000009">
    <property type="protein sequence ID" value="GAA5051802.1"/>
    <property type="molecule type" value="Genomic_DNA"/>
</dbReference>
<evidence type="ECO:0000313" key="1">
    <source>
        <dbReference type="EMBL" id="GAA5051802.1"/>
    </source>
</evidence>